<sequence>MDTFDKVVKAAEKLDLFSNDLFASRSALTPLAVLWAGYTVAEAIKEASQPEIETLGSLENPLTLDDLKVL</sequence>
<evidence type="ECO:0000313" key="2">
    <source>
        <dbReference type="Proteomes" id="UP000297951"/>
    </source>
</evidence>
<organism evidence="1 2">
    <name type="scientific">Rothia nasimurium</name>
    <dbReference type="NCBI Taxonomy" id="85336"/>
    <lineage>
        <taxon>Bacteria</taxon>
        <taxon>Bacillati</taxon>
        <taxon>Actinomycetota</taxon>
        <taxon>Actinomycetes</taxon>
        <taxon>Micrococcales</taxon>
        <taxon>Micrococcaceae</taxon>
        <taxon>Rothia</taxon>
    </lineage>
</organism>
<name>A0A4Y9F1A0_9MICC</name>
<dbReference type="Proteomes" id="UP000297951">
    <property type="component" value="Unassembled WGS sequence"/>
</dbReference>
<dbReference type="RefSeq" id="WP_135013906.1">
    <property type="nucleotide sequence ID" value="NZ_JADGLK010000062.1"/>
</dbReference>
<protein>
    <submittedName>
        <fullName evidence="1">Uncharacterized protein</fullName>
    </submittedName>
</protein>
<accession>A0A4Y9F1A0</accession>
<gene>
    <name evidence="1" type="ORF">E4U03_11715</name>
</gene>
<reference evidence="1 2" key="1">
    <citation type="submission" date="2019-03" db="EMBL/GenBank/DDBJ databases">
        <title>Diversity of the mouse oral microbiome.</title>
        <authorList>
            <person name="Joseph S."/>
            <person name="Aduse-Opoku J."/>
            <person name="Curtis M."/>
            <person name="Wade W."/>
            <person name="Hashim A."/>
        </authorList>
    </citation>
    <scope>NUCLEOTIDE SEQUENCE [LARGE SCALE GENOMIC DNA]</scope>
    <source>
        <strain evidence="2">irhom_31</strain>
    </source>
</reference>
<evidence type="ECO:0000313" key="1">
    <source>
        <dbReference type="EMBL" id="TFU20216.1"/>
    </source>
</evidence>
<comment type="caution">
    <text evidence="1">The sequence shown here is derived from an EMBL/GenBank/DDBJ whole genome shotgun (WGS) entry which is preliminary data.</text>
</comment>
<dbReference type="EMBL" id="SPQC01000062">
    <property type="protein sequence ID" value="TFU20216.1"/>
    <property type="molecule type" value="Genomic_DNA"/>
</dbReference>
<dbReference type="AlphaFoldDB" id="A0A4Y9F1A0"/>
<proteinExistence type="predicted"/>